<protein>
    <submittedName>
        <fullName evidence="1">Uncharacterized protein</fullName>
    </submittedName>
</protein>
<accession>A0A8S0XK26</accession>
<proteinExistence type="predicted"/>
<evidence type="ECO:0000313" key="1">
    <source>
        <dbReference type="EMBL" id="CAA7259000.1"/>
    </source>
</evidence>
<organism evidence="1 2">
    <name type="scientific">Cyclocybe aegerita</name>
    <name type="common">Black poplar mushroom</name>
    <name type="synonym">Agrocybe aegerita</name>
    <dbReference type="NCBI Taxonomy" id="1973307"/>
    <lineage>
        <taxon>Eukaryota</taxon>
        <taxon>Fungi</taxon>
        <taxon>Dikarya</taxon>
        <taxon>Basidiomycota</taxon>
        <taxon>Agaricomycotina</taxon>
        <taxon>Agaricomycetes</taxon>
        <taxon>Agaricomycetidae</taxon>
        <taxon>Agaricales</taxon>
        <taxon>Agaricineae</taxon>
        <taxon>Bolbitiaceae</taxon>
        <taxon>Cyclocybe</taxon>
    </lineage>
</organism>
<dbReference type="EMBL" id="CACVBS010000013">
    <property type="protein sequence ID" value="CAA7259000.1"/>
    <property type="molecule type" value="Genomic_DNA"/>
</dbReference>
<name>A0A8S0XK26_CYCAE</name>
<evidence type="ECO:0000313" key="2">
    <source>
        <dbReference type="Proteomes" id="UP000467700"/>
    </source>
</evidence>
<sequence>MPPIRPNAALGASCSSGLSALTIKSNASGHPSNPSCPRPRNCVNLSWSQTTSDYSELLARAAMLHPLALCTKGSVLREEEKSIWNHPSKASRRNVFLKKGRTCAIPERFFEQFLAGLVLQNQPQILATHAEALPVLRQQKTDRFPPSPPLSLPIP</sequence>
<dbReference type="Proteomes" id="UP000467700">
    <property type="component" value="Unassembled WGS sequence"/>
</dbReference>
<dbReference type="AlphaFoldDB" id="A0A8S0XK26"/>
<comment type="caution">
    <text evidence="1">The sequence shown here is derived from an EMBL/GenBank/DDBJ whole genome shotgun (WGS) entry which is preliminary data.</text>
</comment>
<keyword evidence="2" id="KW-1185">Reference proteome</keyword>
<reference evidence="1 2" key="1">
    <citation type="submission" date="2020-01" db="EMBL/GenBank/DDBJ databases">
        <authorList>
            <person name="Gupta K D."/>
        </authorList>
    </citation>
    <scope>NUCLEOTIDE SEQUENCE [LARGE SCALE GENOMIC DNA]</scope>
</reference>
<gene>
    <name evidence="1" type="ORF">AAE3_LOCUS1266</name>
</gene>